<evidence type="ECO:0000313" key="3">
    <source>
        <dbReference type="Proteomes" id="UP001174909"/>
    </source>
</evidence>
<accession>A0AA35QYY3</accession>
<dbReference type="Proteomes" id="UP001174909">
    <property type="component" value="Unassembled WGS sequence"/>
</dbReference>
<proteinExistence type="predicted"/>
<sequence length="410" mass="45895">MFSLYRHSRLWARVGSLRLSALGTTISLSSSEDPLVLPRPTASSSNLPHHSRETILSIEDQMAAYNETSRLQYTCGHSDSRSGAAVVYFDSDTPDIALVLAAMHLYSRRDDEIFTHCAISLPAIFHTIAGSRVCGVVPCLSLLVGACNNSHWTHRFYQDLQDCLHPRNDPEDKQIRYRWISRLLTVCDYLCRDEAQAVLRLEVYDSPQIVLASLNLLSALLGCCHKSSAFYEVAKFTRVKVLRDSPRFSDSAHFQRLFGDLCLAFLTHTRMTAHEVVDSAASRAKIEELEREKEALTTELDQLRQELAQTQRGNCVGVTDGVLQPCLCLLSPVNAAAGDASDGRGGGVRREDSECPFWERDMSSLLAENQSLKEALGAAFHNVDGTSRALFYIVVDMIFINYYRCNFRLM</sequence>
<name>A0AA35QYY3_GEOBA</name>
<evidence type="ECO:0000256" key="1">
    <source>
        <dbReference type="SAM" id="Coils"/>
    </source>
</evidence>
<keyword evidence="3" id="KW-1185">Reference proteome</keyword>
<dbReference type="AlphaFoldDB" id="A0AA35QYY3"/>
<gene>
    <name evidence="2" type="ORF">GBAR_LOCUS1799</name>
</gene>
<organism evidence="2 3">
    <name type="scientific">Geodia barretti</name>
    <name type="common">Barrett's horny sponge</name>
    <dbReference type="NCBI Taxonomy" id="519541"/>
    <lineage>
        <taxon>Eukaryota</taxon>
        <taxon>Metazoa</taxon>
        <taxon>Porifera</taxon>
        <taxon>Demospongiae</taxon>
        <taxon>Heteroscleromorpha</taxon>
        <taxon>Tetractinellida</taxon>
        <taxon>Astrophorina</taxon>
        <taxon>Geodiidae</taxon>
        <taxon>Geodia</taxon>
    </lineage>
</organism>
<protein>
    <submittedName>
        <fullName evidence="2">Uncharacterized protein</fullName>
    </submittedName>
</protein>
<comment type="caution">
    <text evidence="2">The sequence shown here is derived from an EMBL/GenBank/DDBJ whole genome shotgun (WGS) entry which is preliminary data.</text>
</comment>
<evidence type="ECO:0000313" key="2">
    <source>
        <dbReference type="EMBL" id="CAI7995980.1"/>
    </source>
</evidence>
<keyword evidence="1" id="KW-0175">Coiled coil</keyword>
<reference evidence="2" key="1">
    <citation type="submission" date="2023-03" db="EMBL/GenBank/DDBJ databases">
        <authorList>
            <person name="Steffen K."/>
            <person name="Cardenas P."/>
        </authorList>
    </citation>
    <scope>NUCLEOTIDE SEQUENCE</scope>
</reference>
<dbReference type="CDD" id="cd14686">
    <property type="entry name" value="bZIP"/>
    <property type="match status" value="1"/>
</dbReference>
<feature type="coiled-coil region" evidence="1">
    <location>
        <begin position="279"/>
        <end position="313"/>
    </location>
</feature>
<dbReference type="EMBL" id="CASHTH010000260">
    <property type="protein sequence ID" value="CAI7995980.1"/>
    <property type="molecule type" value="Genomic_DNA"/>
</dbReference>